<name>A0A0Q9X4P4_DROWI</name>
<feature type="compositionally biased region" description="Basic and acidic residues" evidence="1">
    <location>
        <begin position="151"/>
        <end position="160"/>
    </location>
</feature>
<feature type="compositionally biased region" description="Acidic residues" evidence="1">
    <location>
        <begin position="37"/>
        <end position="47"/>
    </location>
</feature>
<organism evidence="2 3">
    <name type="scientific">Drosophila willistoni</name>
    <name type="common">Fruit fly</name>
    <dbReference type="NCBI Taxonomy" id="7260"/>
    <lineage>
        <taxon>Eukaryota</taxon>
        <taxon>Metazoa</taxon>
        <taxon>Ecdysozoa</taxon>
        <taxon>Arthropoda</taxon>
        <taxon>Hexapoda</taxon>
        <taxon>Insecta</taxon>
        <taxon>Pterygota</taxon>
        <taxon>Neoptera</taxon>
        <taxon>Endopterygota</taxon>
        <taxon>Diptera</taxon>
        <taxon>Brachycera</taxon>
        <taxon>Muscomorpha</taxon>
        <taxon>Ephydroidea</taxon>
        <taxon>Drosophilidae</taxon>
        <taxon>Drosophila</taxon>
        <taxon>Sophophora</taxon>
    </lineage>
</organism>
<feature type="region of interest" description="Disordered" evidence="1">
    <location>
        <begin position="149"/>
        <end position="334"/>
    </location>
</feature>
<feature type="region of interest" description="Disordered" evidence="1">
    <location>
        <begin position="1"/>
        <end position="83"/>
    </location>
</feature>
<evidence type="ECO:0000313" key="3">
    <source>
        <dbReference type="Proteomes" id="UP000007798"/>
    </source>
</evidence>
<proteinExistence type="predicted"/>
<accession>A0A0Q9X4P4</accession>
<dbReference type="EMBL" id="CH964272">
    <property type="protein sequence ID" value="KRF99798.1"/>
    <property type="molecule type" value="Genomic_DNA"/>
</dbReference>
<sequence>MNNINNMHGQDEGVGRGVAPRARVARGDRHGGYGYVSEEESDDEGPVELEPVIVISSDEDEDEWSMADSGYSSEESDTDSVVENREQALDELLWREVDDVLEQAEREARYGWHNGVMPEFNARMLRAVANDIEVQRLCAYKAKPISSIKFDGQRGDEGVVRRGAAPRANMERGDWHGSDEESDDDEPDMIDPAIAASSDEENDEDVDDSGYGSEESEAESAISQGHQEEEAEEEIWRELDEAIRMMDDEEARDASSGRSSPEEYAPWEQNEIYEPPARLWEPARPPTPFRMVDSMSEASETAEMAVADEGAADGVASPPPLEPEGTDWEAEGSSSENQQLDFLYLLSFGNHGCCGINALFFDLAM</sequence>
<dbReference type="AlphaFoldDB" id="A0A0Q9X4P4"/>
<feature type="compositionally biased region" description="Low complexity" evidence="1">
    <location>
        <begin position="302"/>
        <end position="316"/>
    </location>
</feature>
<gene>
    <name evidence="2" type="primary">Dwil\GK13631</name>
    <name evidence="2" type="ORF">Dwil_GK13631</name>
</gene>
<feature type="compositionally biased region" description="Basic and acidic residues" evidence="1">
    <location>
        <begin position="234"/>
        <end position="246"/>
    </location>
</feature>
<feature type="compositionally biased region" description="Acidic residues" evidence="1">
    <location>
        <begin position="198"/>
        <end position="218"/>
    </location>
</feature>
<reference evidence="2 3" key="1">
    <citation type="journal article" date="2007" name="Nature">
        <title>Evolution of genes and genomes on the Drosophila phylogeny.</title>
        <authorList>
            <consortium name="Drosophila 12 Genomes Consortium"/>
            <person name="Clark A.G."/>
            <person name="Eisen M.B."/>
            <person name="Smith D.R."/>
            <person name="Bergman C.M."/>
            <person name="Oliver B."/>
            <person name="Markow T.A."/>
            <person name="Kaufman T.C."/>
            <person name="Kellis M."/>
            <person name="Gelbart W."/>
            <person name="Iyer V.N."/>
            <person name="Pollard D.A."/>
            <person name="Sackton T.B."/>
            <person name="Larracuente A.M."/>
            <person name="Singh N.D."/>
            <person name="Abad J.P."/>
            <person name="Abt D.N."/>
            <person name="Adryan B."/>
            <person name="Aguade M."/>
            <person name="Akashi H."/>
            <person name="Anderson W.W."/>
            <person name="Aquadro C.F."/>
            <person name="Ardell D.H."/>
            <person name="Arguello R."/>
            <person name="Artieri C.G."/>
            <person name="Barbash D.A."/>
            <person name="Barker D."/>
            <person name="Barsanti P."/>
            <person name="Batterham P."/>
            <person name="Batzoglou S."/>
            <person name="Begun D."/>
            <person name="Bhutkar A."/>
            <person name="Blanco E."/>
            <person name="Bosak S.A."/>
            <person name="Bradley R.K."/>
            <person name="Brand A.D."/>
            <person name="Brent M.R."/>
            <person name="Brooks A.N."/>
            <person name="Brown R.H."/>
            <person name="Butlin R.K."/>
            <person name="Caggese C."/>
            <person name="Calvi B.R."/>
            <person name="Bernardo de Carvalho A."/>
            <person name="Caspi A."/>
            <person name="Castrezana S."/>
            <person name="Celniker S.E."/>
            <person name="Chang J.L."/>
            <person name="Chapple C."/>
            <person name="Chatterji S."/>
            <person name="Chinwalla A."/>
            <person name="Civetta A."/>
            <person name="Clifton S.W."/>
            <person name="Comeron J.M."/>
            <person name="Costello J.C."/>
            <person name="Coyne J.A."/>
            <person name="Daub J."/>
            <person name="David R.G."/>
            <person name="Delcher A.L."/>
            <person name="Delehaunty K."/>
            <person name="Do C.B."/>
            <person name="Ebling H."/>
            <person name="Edwards K."/>
            <person name="Eickbush T."/>
            <person name="Evans J.D."/>
            <person name="Filipski A."/>
            <person name="Findeiss S."/>
            <person name="Freyhult E."/>
            <person name="Fulton L."/>
            <person name="Fulton R."/>
            <person name="Garcia A.C."/>
            <person name="Gardiner A."/>
            <person name="Garfield D.A."/>
            <person name="Garvin B.E."/>
            <person name="Gibson G."/>
            <person name="Gilbert D."/>
            <person name="Gnerre S."/>
            <person name="Godfrey J."/>
            <person name="Good R."/>
            <person name="Gotea V."/>
            <person name="Gravely B."/>
            <person name="Greenberg A.J."/>
            <person name="Griffiths-Jones S."/>
            <person name="Gross S."/>
            <person name="Guigo R."/>
            <person name="Gustafson E.A."/>
            <person name="Haerty W."/>
            <person name="Hahn M.W."/>
            <person name="Halligan D.L."/>
            <person name="Halpern A.L."/>
            <person name="Halter G.M."/>
            <person name="Han M.V."/>
            <person name="Heger A."/>
            <person name="Hillier L."/>
            <person name="Hinrichs A.S."/>
            <person name="Holmes I."/>
            <person name="Hoskins R.A."/>
            <person name="Hubisz M.J."/>
            <person name="Hultmark D."/>
            <person name="Huntley M.A."/>
            <person name="Jaffe D.B."/>
            <person name="Jagadeeshan S."/>
            <person name="Jeck W.R."/>
            <person name="Johnson J."/>
            <person name="Jones C.D."/>
            <person name="Jordan W.C."/>
            <person name="Karpen G.H."/>
            <person name="Kataoka E."/>
            <person name="Keightley P.D."/>
            <person name="Kheradpour P."/>
            <person name="Kirkness E.F."/>
            <person name="Koerich L.B."/>
            <person name="Kristiansen K."/>
            <person name="Kudrna D."/>
            <person name="Kulathinal R.J."/>
            <person name="Kumar S."/>
            <person name="Kwok R."/>
            <person name="Lander E."/>
            <person name="Langley C.H."/>
            <person name="Lapoint R."/>
            <person name="Lazzaro B.P."/>
            <person name="Lee S.J."/>
            <person name="Levesque L."/>
            <person name="Li R."/>
            <person name="Lin C.F."/>
            <person name="Lin M.F."/>
            <person name="Lindblad-Toh K."/>
            <person name="Llopart A."/>
            <person name="Long M."/>
            <person name="Low L."/>
            <person name="Lozovsky E."/>
            <person name="Lu J."/>
            <person name="Luo M."/>
            <person name="Machado C.A."/>
            <person name="Makalowski W."/>
            <person name="Marzo M."/>
            <person name="Matsuda M."/>
            <person name="Matzkin L."/>
            <person name="McAllister B."/>
            <person name="McBride C.S."/>
            <person name="McKernan B."/>
            <person name="McKernan K."/>
            <person name="Mendez-Lago M."/>
            <person name="Minx P."/>
            <person name="Mollenhauer M.U."/>
            <person name="Montooth K."/>
            <person name="Mount S.M."/>
            <person name="Mu X."/>
            <person name="Myers E."/>
            <person name="Negre B."/>
            <person name="Newfeld S."/>
            <person name="Nielsen R."/>
            <person name="Noor M.A."/>
            <person name="O'Grady P."/>
            <person name="Pachter L."/>
            <person name="Papaceit M."/>
            <person name="Parisi M.J."/>
            <person name="Parisi M."/>
            <person name="Parts L."/>
            <person name="Pedersen J.S."/>
            <person name="Pesole G."/>
            <person name="Phillippy A.M."/>
            <person name="Ponting C.P."/>
            <person name="Pop M."/>
            <person name="Porcelli D."/>
            <person name="Powell J.R."/>
            <person name="Prohaska S."/>
            <person name="Pruitt K."/>
            <person name="Puig M."/>
            <person name="Quesneville H."/>
            <person name="Ram K.R."/>
            <person name="Rand D."/>
            <person name="Rasmussen M.D."/>
            <person name="Reed L.K."/>
            <person name="Reenan R."/>
            <person name="Reily A."/>
            <person name="Remington K.A."/>
            <person name="Rieger T.T."/>
            <person name="Ritchie M.G."/>
            <person name="Robin C."/>
            <person name="Rogers Y.H."/>
            <person name="Rohde C."/>
            <person name="Rozas J."/>
            <person name="Rubenfield M.J."/>
            <person name="Ruiz A."/>
            <person name="Russo S."/>
            <person name="Salzberg S.L."/>
            <person name="Sanchez-Gracia A."/>
            <person name="Saranga D.J."/>
            <person name="Sato H."/>
            <person name="Schaeffer S.W."/>
            <person name="Schatz M.C."/>
            <person name="Schlenke T."/>
            <person name="Schwartz R."/>
            <person name="Segarra C."/>
            <person name="Singh R.S."/>
            <person name="Sirot L."/>
            <person name="Sirota M."/>
            <person name="Sisneros N.B."/>
            <person name="Smith C.D."/>
            <person name="Smith T.F."/>
            <person name="Spieth J."/>
            <person name="Stage D.E."/>
            <person name="Stark A."/>
            <person name="Stephan W."/>
            <person name="Strausberg R.L."/>
            <person name="Strempel S."/>
            <person name="Sturgill D."/>
            <person name="Sutton G."/>
            <person name="Sutton G.G."/>
            <person name="Tao W."/>
            <person name="Teichmann S."/>
            <person name="Tobari Y.N."/>
            <person name="Tomimura Y."/>
            <person name="Tsolas J.M."/>
            <person name="Valente V.L."/>
            <person name="Venter E."/>
            <person name="Venter J.C."/>
            <person name="Vicario S."/>
            <person name="Vieira F.G."/>
            <person name="Vilella A.J."/>
            <person name="Villasante A."/>
            <person name="Walenz B."/>
            <person name="Wang J."/>
            <person name="Wasserman M."/>
            <person name="Watts T."/>
            <person name="Wilson D."/>
            <person name="Wilson R.K."/>
            <person name="Wing R.A."/>
            <person name="Wolfner M.F."/>
            <person name="Wong A."/>
            <person name="Wong G.K."/>
            <person name="Wu C.I."/>
            <person name="Wu G."/>
            <person name="Yamamoto D."/>
            <person name="Yang H.P."/>
            <person name="Yang S.P."/>
            <person name="Yorke J.A."/>
            <person name="Yoshida K."/>
            <person name="Zdobnov E."/>
            <person name="Zhang P."/>
            <person name="Zhang Y."/>
            <person name="Zimin A.V."/>
            <person name="Baldwin J."/>
            <person name="Abdouelleil A."/>
            <person name="Abdulkadir J."/>
            <person name="Abebe A."/>
            <person name="Abera B."/>
            <person name="Abreu J."/>
            <person name="Acer S.C."/>
            <person name="Aftuck L."/>
            <person name="Alexander A."/>
            <person name="An P."/>
            <person name="Anderson E."/>
            <person name="Anderson S."/>
            <person name="Arachi H."/>
            <person name="Azer M."/>
            <person name="Bachantsang P."/>
            <person name="Barry A."/>
            <person name="Bayul T."/>
            <person name="Berlin A."/>
            <person name="Bessette D."/>
            <person name="Bloom T."/>
            <person name="Blye J."/>
            <person name="Boguslavskiy L."/>
            <person name="Bonnet C."/>
            <person name="Boukhgalter B."/>
            <person name="Bourzgui I."/>
            <person name="Brown A."/>
            <person name="Cahill P."/>
            <person name="Channer S."/>
            <person name="Cheshatsang Y."/>
            <person name="Chuda L."/>
            <person name="Citroen M."/>
            <person name="Collymore A."/>
            <person name="Cooke P."/>
            <person name="Costello M."/>
            <person name="D'Aco K."/>
            <person name="Daza R."/>
            <person name="De Haan G."/>
            <person name="DeGray S."/>
            <person name="DeMaso C."/>
            <person name="Dhargay N."/>
            <person name="Dooley K."/>
            <person name="Dooley E."/>
            <person name="Doricent M."/>
            <person name="Dorje P."/>
            <person name="Dorjee K."/>
            <person name="Dupes A."/>
            <person name="Elong R."/>
            <person name="Falk J."/>
            <person name="Farina A."/>
            <person name="Faro S."/>
            <person name="Ferguson D."/>
            <person name="Fisher S."/>
            <person name="Foley C.D."/>
            <person name="Franke A."/>
            <person name="Friedrich D."/>
            <person name="Gadbois L."/>
            <person name="Gearin G."/>
            <person name="Gearin C.R."/>
            <person name="Giannoukos G."/>
            <person name="Goode T."/>
            <person name="Graham J."/>
            <person name="Grandbois E."/>
            <person name="Grewal S."/>
            <person name="Gyaltsen K."/>
            <person name="Hafez N."/>
            <person name="Hagos B."/>
            <person name="Hall J."/>
            <person name="Henson C."/>
            <person name="Hollinger A."/>
            <person name="Honan T."/>
            <person name="Huard M.D."/>
            <person name="Hughes L."/>
            <person name="Hurhula B."/>
            <person name="Husby M.E."/>
            <person name="Kamat A."/>
            <person name="Kanga B."/>
            <person name="Kashin S."/>
            <person name="Khazanovich D."/>
            <person name="Kisner P."/>
            <person name="Lance K."/>
            <person name="Lara M."/>
            <person name="Lee W."/>
            <person name="Lennon N."/>
            <person name="Letendre F."/>
            <person name="LeVine R."/>
            <person name="Lipovsky A."/>
            <person name="Liu X."/>
            <person name="Liu J."/>
            <person name="Liu S."/>
            <person name="Lokyitsang T."/>
            <person name="Lokyitsang Y."/>
            <person name="Lubonja R."/>
            <person name="Lui A."/>
            <person name="MacDonald P."/>
            <person name="Magnisalis V."/>
            <person name="Maru K."/>
            <person name="Matthews C."/>
            <person name="McCusker W."/>
            <person name="McDonough S."/>
            <person name="Mehta T."/>
            <person name="Meldrim J."/>
            <person name="Meneus L."/>
            <person name="Mihai O."/>
            <person name="Mihalev A."/>
            <person name="Mihova T."/>
            <person name="Mittelman R."/>
            <person name="Mlenga V."/>
            <person name="Montmayeur A."/>
            <person name="Mulrain L."/>
            <person name="Navidi A."/>
            <person name="Naylor J."/>
            <person name="Negash T."/>
            <person name="Nguyen T."/>
            <person name="Nguyen N."/>
            <person name="Nicol R."/>
            <person name="Norbu C."/>
            <person name="Norbu N."/>
            <person name="Novod N."/>
            <person name="O'Neill B."/>
            <person name="Osman S."/>
            <person name="Markiewicz E."/>
            <person name="Oyono O.L."/>
            <person name="Patti C."/>
            <person name="Phunkhang P."/>
            <person name="Pierre F."/>
            <person name="Priest M."/>
            <person name="Raghuraman S."/>
            <person name="Rege F."/>
            <person name="Reyes R."/>
            <person name="Rise C."/>
            <person name="Rogov P."/>
            <person name="Ross K."/>
            <person name="Ryan E."/>
            <person name="Settipalli S."/>
            <person name="Shea T."/>
            <person name="Sherpa N."/>
            <person name="Shi L."/>
            <person name="Shih D."/>
            <person name="Sparrow T."/>
            <person name="Spaulding J."/>
            <person name="Stalker J."/>
            <person name="Stange-Thomann N."/>
            <person name="Stavropoulos S."/>
            <person name="Stone C."/>
            <person name="Strader C."/>
            <person name="Tesfaye S."/>
            <person name="Thomson T."/>
            <person name="Thoulutsang Y."/>
            <person name="Thoulutsang D."/>
            <person name="Topham K."/>
            <person name="Topping I."/>
            <person name="Tsamla T."/>
            <person name="Vassiliev H."/>
            <person name="Vo A."/>
            <person name="Wangchuk T."/>
            <person name="Wangdi T."/>
            <person name="Weiand M."/>
            <person name="Wilkinson J."/>
            <person name="Wilson A."/>
            <person name="Yadav S."/>
            <person name="Young G."/>
            <person name="Yu Q."/>
            <person name="Zembek L."/>
            <person name="Zhong D."/>
            <person name="Zimmer A."/>
            <person name="Zwirko Z."/>
            <person name="Jaffe D.B."/>
            <person name="Alvarez P."/>
            <person name="Brockman W."/>
            <person name="Butler J."/>
            <person name="Chin C."/>
            <person name="Gnerre S."/>
            <person name="Grabherr M."/>
            <person name="Kleber M."/>
            <person name="Mauceli E."/>
            <person name="MacCallum I."/>
        </authorList>
    </citation>
    <scope>NUCLEOTIDE SEQUENCE [LARGE SCALE GENOMIC DNA]</scope>
    <source>
        <strain evidence="3">Tucson 14030-0811.24</strain>
    </source>
</reference>
<protein>
    <submittedName>
        <fullName evidence="2">Uncharacterized protein</fullName>
    </submittedName>
</protein>
<dbReference type="InParanoid" id="A0A0Q9X4P4"/>
<evidence type="ECO:0000256" key="1">
    <source>
        <dbReference type="SAM" id="MobiDB-lite"/>
    </source>
</evidence>
<evidence type="ECO:0000313" key="2">
    <source>
        <dbReference type="EMBL" id="KRF99798.1"/>
    </source>
</evidence>
<feature type="compositionally biased region" description="Basic and acidic residues" evidence="1">
    <location>
        <begin position="169"/>
        <end position="179"/>
    </location>
</feature>
<feature type="compositionally biased region" description="Acidic residues" evidence="1">
    <location>
        <begin position="180"/>
        <end position="189"/>
    </location>
</feature>
<keyword evidence="3" id="KW-1185">Reference proteome</keyword>
<dbReference type="Proteomes" id="UP000007798">
    <property type="component" value="Unassembled WGS sequence"/>
</dbReference>